<evidence type="ECO:0000313" key="5">
    <source>
        <dbReference type="Proteomes" id="UP001596250"/>
    </source>
</evidence>
<comment type="caution">
    <text evidence="4">The sequence shown here is derived from an EMBL/GenBank/DDBJ whole genome shotgun (WGS) entry which is preliminary data.</text>
</comment>
<dbReference type="InterPro" id="IPR001119">
    <property type="entry name" value="SLH_dom"/>
</dbReference>
<dbReference type="CDD" id="cd08547">
    <property type="entry name" value="Type_II_cohesin"/>
    <property type="match status" value="1"/>
</dbReference>
<dbReference type="Gene3D" id="2.60.40.680">
    <property type="match status" value="1"/>
</dbReference>
<evidence type="ECO:0000256" key="1">
    <source>
        <dbReference type="SAM" id="MobiDB-lite"/>
    </source>
</evidence>
<keyword evidence="5" id="KW-1185">Reference proteome</keyword>
<evidence type="ECO:0000259" key="3">
    <source>
        <dbReference type="PROSITE" id="PS51272"/>
    </source>
</evidence>
<accession>A0ABW1ILD3</accession>
<dbReference type="Pfam" id="PF00395">
    <property type="entry name" value="SLH"/>
    <property type="match status" value="2"/>
</dbReference>
<dbReference type="EMBL" id="JBHSQV010000033">
    <property type="protein sequence ID" value="MFC5985892.1"/>
    <property type="molecule type" value="Genomic_DNA"/>
</dbReference>
<dbReference type="InterPro" id="IPR002102">
    <property type="entry name" value="Cohesin_dom"/>
</dbReference>
<dbReference type="RefSeq" id="WP_379893175.1">
    <property type="nucleotide sequence ID" value="NZ_CBCSCT010000031.1"/>
</dbReference>
<organism evidence="4 5">
    <name type="scientific">Marinicrinis lubricantis</name>
    <dbReference type="NCBI Taxonomy" id="2086470"/>
    <lineage>
        <taxon>Bacteria</taxon>
        <taxon>Bacillati</taxon>
        <taxon>Bacillota</taxon>
        <taxon>Bacilli</taxon>
        <taxon>Bacillales</taxon>
        <taxon>Paenibacillaceae</taxon>
    </lineage>
</organism>
<dbReference type="PROSITE" id="PS51272">
    <property type="entry name" value="SLH"/>
    <property type="match status" value="3"/>
</dbReference>
<sequence length="652" mass="72184">MKKWFTALWSFIVCVSLVTPSIGASGTSSSAAVLSSSSKALKVGESVTVNVVIEQVTDLYGIQFEVVYDPQKLKIVQRSISSSYNDVLKNADPAADLERTLFPLTRSSLSDTAFKEQIKLASFTFEALEAGSAVIELRQLKAVSTEKYVNTYGRNDLKVIPIVNAAPLRLQITPSNDQGGQPGNPGHPGNPGRPGNPGNPGNPGGVSEELVDMLEQLLSEHDPQKALQTLLEWLESRSDSLSAVEKQSVSEAAHQLIGKLLHMNSHLSSLDSSSYLLLEETTFQNLIQMYKQWLAAANDKELDFDRTIPFSISIERGGNLPLRMSAQMIETLSELQLDVQVRAHGAIVTFPIDSFTDKPSDVVIRIASQSGSESLEGTVRYRPAAIYQFEAGWDDEGTLEWIDSFTDGVTVEVQYEEGSLDTEKLGFYYFNEKTGRWEYMKQAKHDPANWIFTVKLDHFSQYAVLERTQSFTDLSSTYAQAQRAIDVLTAQHILSGVDESYFAPNRALTRAEFTAVLARVFDWEATAHSGVFTDVKESQWFAGAVEAAYREGAAQGYAGQFHPNELVSREQMVSMLIRAAGVSEQIDSEAAQRFVDDQFISSWAREDVYVARSLGWVKGDGTNRLDPLASSTRADMAVFIYQFMSSRLLNQE</sequence>
<name>A0ABW1ILD3_9BACL</name>
<dbReference type="Pfam" id="PF00963">
    <property type="entry name" value="Cohesin"/>
    <property type="match status" value="1"/>
</dbReference>
<dbReference type="Proteomes" id="UP001596250">
    <property type="component" value="Unassembled WGS sequence"/>
</dbReference>
<evidence type="ECO:0000256" key="2">
    <source>
        <dbReference type="SAM" id="SignalP"/>
    </source>
</evidence>
<reference evidence="5" key="1">
    <citation type="journal article" date="2019" name="Int. J. Syst. Evol. Microbiol.">
        <title>The Global Catalogue of Microorganisms (GCM) 10K type strain sequencing project: providing services to taxonomists for standard genome sequencing and annotation.</title>
        <authorList>
            <consortium name="The Broad Institute Genomics Platform"/>
            <consortium name="The Broad Institute Genome Sequencing Center for Infectious Disease"/>
            <person name="Wu L."/>
            <person name="Ma J."/>
        </authorList>
    </citation>
    <scope>NUCLEOTIDE SEQUENCE [LARGE SCALE GENOMIC DNA]</scope>
    <source>
        <strain evidence="5">CCM 8749</strain>
    </source>
</reference>
<keyword evidence="2" id="KW-0732">Signal</keyword>
<feature type="domain" description="SLH" evidence="3">
    <location>
        <begin position="528"/>
        <end position="590"/>
    </location>
</feature>
<feature type="signal peptide" evidence="2">
    <location>
        <begin position="1"/>
        <end position="24"/>
    </location>
</feature>
<protein>
    <submittedName>
        <fullName evidence="4">S-layer homology domain-containing protein</fullName>
    </submittedName>
</protein>
<evidence type="ECO:0000313" key="4">
    <source>
        <dbReference type="EMBL" id="MFC5985892.1"/>
    </source>
</evidence>
<feature type="region of interest" description="Disordered" evidence="1">
    <location>
        <begin position="172"/>
        <end position="207"/>
    </location>
</feature>
<gene>
    <name evidence="4" type="ORF">ACFPXP_05535</name>
</gene>
<feature type="chain" id="PRO_5045732074" evidence="2">
    <location>
        <begin position="25"/>
        <end position="652"/>
    </location>
</feature>
<dbReference type="SUPFAM" id="SSF49384">
    <property type="entry name" value="Carbohydrate-binding domain"/>
    <property type="match status" value="1"/>
</dbReference>
<proteinExistence type="predicted"/>
<dbReference type="InterPro" id="IPR008965">
    <property type="entry name" value="CBM2/CBM3_carb-bd_dom_sf"/>
</dbReference>
<feature type="domain" description="SLH" evidence="3">
    <location>
        <begin position="468"/>
        <end position="527"/>
    </location>
</feature>
<feature type="domain" description="SLH" evidence="3">
    <location>
        <begin position="591"/>
        <end position="652"/>
    </location>
</feature>